<name>A0ABT3TLG9_9GAMM</name>
<dbReference type="RefSeq" id="WP_279247211.1">
    <property type="nucleotide sequence ID" value="NZ_SHNN01000005.1"/>
</dbReference>
<evidence type="ECO:0000313" key="3">
    <source>
        <dbReference type="Proteomes" id="UP001143362"/>
    </source>
</evidence>
<dbReference type="Proteomes" id="UP001143362">
    <property type="component" value="Unassembled WGS sequence"/>
</dbReference>
<protein>
    <submittedName>
        <fullName evidence="2">Redoxin domain-containing protein</fullName>
    </submittedName>
</protein>
<evidence type="ECO:0000259" key="1">
    <source>
        <dbReference type="Pfam" id="PF00578"/>
    </source>
</evidence>
<evidence type="ECO:0000313" key="2">
    <source>
        <dbReference type="EMBL" id="MCX2983182.1"/>
    </source>
</evidence>
<dbReference type="Pfam" id="PF00578">
    <property type="entry name" value="AhpC-TSA"/>
    <property type="match status" value="1"/>
</dbReference>
<gene>
    <name evidence="2" type="ORF">EYC98_20160</name>
</gene>
<dbReference type="SUPFAM" id="SSF52833">
    <property type="entry name" value="Thioredoxin-like"/>
    <property type="match status" value="1"/>
</dbReference>
<sequence>MKQLVQLQENLEAFKAAGISVVAMTYDAPELQQAFVEAEGITYPLLSDIDAASVAALGILNTDYQPGERAYGIPHPGIFVVNSEGMIVGKLFVEAYAERVEALSVLSYALEQLQP</sequence>
<dbReference type="EMBL" id="SHNN01000005">
    <property type="protein sequence ID" value="MCX2983182.1"/>
    <property type="molecule type" value="Genomic_DNA"/>
</dbReference>
<dbReference type="InterPro" id="IPR036249">
    <property type="entry name" value="Thioredoxin-like_sf"/>
</dbReference>
<feature type="domain" description="Alkyl hydroperoxide reductase subunit C/ Thiol specific antioxidant" evidence="1">
    <location>
        <begin position="2"/>
        <end position="88"/>
    </location>
</feature>
<organism evidence="2 3">
    <name type="scientific">Candidatus Litorirhabdus singularis</name>
    <dbReference type="NCBI Taxonomy" id="2518993"/>
    <lineage>
        <taxon>Bacteria</taxon>
        <taxon>Pseudomonadati</taxon>
        <taxon>Pseudomonadota</taxon>
        <taxon>Gammaproteobacteria</taxon>
        <taxon>Cellvibrionales</taxon>
        <taxon>Halieaceae</taxon>
        <taxon>Candidatus Litorirhabdus</taxon>
    </lineage>
</organism>
<dbReference type="InterPro" id="IPR000866">
    <property type="entry name" value="AhpC/TSA"/>
</dbReference>
<accession>A0ABT3TLG9</accession>
<keyword evidence="3" id="KW-1185">Reference proteome</keyword>
<dbReference type="Gene3D" id="3.40.30.10">
    <property type="entry name" value="Glutaredoxin"/>
    <property type="match status" value="1"/>
</dbReference>
<proteinExistence type="predicted"/>
<reference evidence="2" key="1">
    <citation type="submission" date="2019-02" db="EMBL/GenBank/DDBJ databases">
        <authorList>
            <person name="Li S.-H."/>
        </authorList>
    </citation>
    <scope>NUCLEOTIDE SEQUENCE</scope>
    <source>
        <strain evidence="2">IMCC14734</strain>
    </source>
</reference>
<comment type="caution">
    <text evidence="2">The sequence shown here is derived from an EMBL/GenBank/DDBJ whole genome shotgun (WGS) entry which is preliminary data.</text>
</comment>